<gene>
    <name evidence="1" type="ORF">BSU04_03825</name>
</gene>
<comment type="caution">
    <text evidence="1">The sequence shown here is derived from an EMBL/GenBank/DDBJ whole genome shotgun (WGS) entry which is preliminary data.</text>
</comment>
<protein>
    <submittedName>
        <fullName evidence="1">Uncharacterized protein</fullName>
    </submittedName>
</protein>
<evidence type="ECO:0000313" key="1">
    <source>
        <dbReference type="EMBL" id="OXC79923.1"/>
    </source>
</evidence>
<organism evidence="1 2">
    <name type="scientific">Caballeronia sordidicola</name>
    <name type="common">Burkholderia sordidicola</name>
    <dbReference type="NCBI Taxonomy" id="196367"/>
    <lineage>
        <taxon>Bacteria</taxon>
        <taxon>Pseudomonadati</taxon>
        <taxon>Pseudomonadota</taxon>
        <taxon>Betaproteobacteria</taxon>
        <taxon>Burkholderiales</taxon>
        <taxon>Burkholderiaceae</taxon>
        <taxon>Caballeronia</taxon>
    </lineage>
</organism>
<name>A0A226X9B7_CABSO</name>
<evidence type="ECO:0000313" key="2">
    <source>
        <dbReference type="Proteomes" id="UP000214720"/>
    </source>
</evidence>
<proteinExistence type="predicted"/>
<sequence length="43" mass="5075">MAQALWTVTSRCLSDDWAITQYYLPGAWRAAIHWQIVCDRFMV</sequence>
<dbReference type="Proteomes" id="UP000214720">
    <property type="component" value="Unassembled WGS sequence"/>
</dbReference>
<dbReference type="AlphaFoldDB" id="A0A226X9B7"/>
<accession>A0A226X9B7</accession>
<reference evidence="2" key="1">
    <citation type="submission" date="2017-01" db="EMBL/GenBank/DDBJ databases">
        <title>Genome Analysis of Deinococcus marmoris KOPRI26562.</title>
        <authorList>
            <person name="Kim J.H."/>
            <person name="Oh H.-M."/>
        </authorList>
    </citation>
    <scope>NUCLEOTIDE SEQUENCE [LARGE SCALE GENOMIC DNA]</scope>
    <source>
        <strain evidence="2">PAMC 26633</strain>
    </source>
</reference>
<dbReference type="EMBL" id="MTHB01000027">
    <property type="protein sequence ID" value="OXC79923.1"/>
    <property type="molecule type" value="Genomic_DNA"/>
</dbReference>